<dbReference type="CDD" id="cd01650">
    <property type="entry name" value="RT_nLTR_like"/>
    <property type="match status" value="1"/>
</dbReference>
<evidence type="ECO:0008006" key="6">
    <source>
        <dbReference type="Google" id="ProtNLM"/>
    </source>
</evidence>
<dbReference type="Pfam" id="PF13456">
    <property type="entry name" value="RVT_3"/>
    <property type="match status" value="1"/>
</dbReference>
<dbReference type="PANTHER" id="PTHR19446">
    <property type="entry name" value="REVERSE TRANSCRIPTASES"/>
    <property type="match status" value="1"/>
</dbReference>
<proteinExistence type="predicted"/>
<gene>
    <name evidence="4" type="ORF">PM001_LOCUS2503</name>
</gene>
<dbReference type="InterPro" id="IPR000477">
    <property type="entry name" value="RT_dom"/>
</dbReference>
<dbReference type="InterPro" id="IPR002156">
    <property type="entry name" value="RNaseH_domain"/>
</dbReference>
<evidence type="ECO:0000313" key="4">
    <source>
        <dbReference type="EMBL" id="CAK7902384.1"/>
    </source>
</evidence>
<dbReference type="InterPro" id="IPR036397">
    <property type="entry name" value="RNaseH_sf"/>
</dbReference>
<dbReference type="Proteomes" id="UP001162060">
    <property type="component" value="Unassembled WGS sequence"/>
</dbReference>
<evidence type="ECO:0000256" key="1">
    <source>
        <dbReference type="SAM" id="MobiDB-lite"/>
    </source>
</evidence>
<protein>
    <recommendedName>
        <fullName evidence="6">Reverse transcriptase</fullName>
    </recommendedName>
</protein>
<comment type="caution">
    <text evidence="4">The sequence shown here is derived from an EMBL/GenBank/DDBJ whole genome shotgun (WGS) entry which is preliminary data.</text>
</comment>
<evidence type="ECO:0000259" key="3">
    <source>
        <dbReference type="Pfam" id="PF13456"/>
    </source>
</evidence>
<feature type="region of interest" description="Disordered" evidence="1">
    <location>
        <begin position="195"/>
        <end position="219"/>
    </location>
</feature>
<feature type="region of interest" description="Disordered" evidence="1">
    <location>
        <begin position="1064"/>
        <end position="1083"/>
    </location>
</feature>
<feature type="compositionally biased region" description="Acidic residues" evidence="1">
    <location>
        <begin position="276"/>
        <end position="300"/>
    </location>
</feature>
<feature type="compositionally biased region" description="Polar residues" evidence="1">
    <location>
        <begin position="924"/>
        <end position="936"/>
    </location>
</feature>
<name>A0AAV1T8B2_9STRA</name>
<feature type="region of interest" description="Disordered" evidence="1">
    <location>
        <begin position="270"/>
        <end position="310"/>
    </location>
</feature>
<evidence type="ECO:0000313" key="5">
    <source>
        <dbReference type="Proteomes" id="UP001162060"/>
    </source>
</evidence>
<feature type="compositionally biased region" description="Basic and acidic residues" evidence="1">
    <location>
        <begin position="941"/>
        <end position="951"/>
    </location>
</feature>
<feature type="region of interest" description="Disordered" evidence="1">
    <location>
        <begin position="130"/>
        <end position="151"/>
    </location>
</feature>
<dbReference type="Gene3D" id="3.30.420.10">
    <property type="entry name" value="Ribonuclease H-like superfamily/Ribonuclease H"/>
    <property type="match status" value="1"/>
</dbReference>
<dbReference type="GO" id="GO:0003676">
    <property type="term" value="F:nucleic acid binding"/>
    <property type="evidence" value="ECO:0007669"/>
    <property type="project" value="InterPro"/>
</dbReference>
<organism evidence="4 5">
    <name type="scientific">Peronospora matthiolae</name>
    <dbReference type="NCBI Taxonomy" id="2874970"/>
    <lineage>
        <taxon>Eukaryota</taxon>
        <taxon>Sar</taxon>
        <taxon>Stramenopiles</taxon>
        <taxon>Oomycota</taxon>
        <taxon>Peronosporomycetes</taxon>
        <taxon>Peronosporales</taxon>
        <taxon>Peronosporaceae</taxon>
        <taxon>Peronospora</taxon>
    </lineage>
</organism>
<dbReference type="InterPro" id="IPR012337">
    <property type="entry name" value="RNaseH-like_sf"/>
</dbReference>
<feature type="region of interest" description="Disordered" evidence="1">
    <location>
        <begin position="591"/>
        <end position="622"/>
    </location>
</feature>
<feature type="region of interest" description="Disordered" evidence="1">
    <location>
        <begin position="782"/>
        <end position="844"/>
    </location>
</feature>
<accession>A0AAV1T8B2</accession>
<feature type="region of interest" description="Disordered" evidence="1">
    <location>
        <begin position="665"/>
        <end position="685"/>
    </location>
</feature>
<feature type="compositionally biased region" description="Basic residues" evidence="1">
    <location>
        <begin position="970"/>
        <end position="995"/>
    </location>
</feature>
<sequence length="1344" mass="141583">MPARGDVPGARAKARSPVPTFGTVDDRGEARRHPVGTGEGTFGPILGLNIGVAVASRNAQQHARTATDQDGAACVGPFGASSTPLAASSARRLASPASQDAPAAAVALQDEDAVVGIPGRAGVTLPDRVSLTQGQGLQSDGSPGASMRRPGTKTCTKGIYTLRSALPDVGAAQDTASDDVGPGRAASMLPDRVQHGHLHSIGSPGAHRQPPGPDACATVPPALPLAPEAPAAARDPAIVAPPPGRAARMLPDRVQLGSALVAATARALGAFQGPSDPEDSENSDGGAPDDDTASSMDDDAASSSSDDDRLGHVATELPARAGYTAVAAAAPAGMHDTVSEAVSTTAIVYVSRTCDDRLGRQAPILPDRVGCDASMPCGDEPSAVAGPCPHDDDCTPGRAGIMLPVGAAQAPATTAAVPMEVDQGATWQAASLTPPSPPLVLRLNGKRRRLNDEDDGDEREQAEQLLLEDVEAGPLNSALRPSAASALPASVLSVYAHNAPQFTCTLCAYTASSFASLKRHRDSRHRRIAFFDRFSAGCACGTPFVSRLAAANHAQACASLNDTSAATTPAAGDLSPTAGEVNASATVATANPVLPRQDPPVLAVSPPHASTTDDRTKTSRWSAPLPRQVVASRVASRLSAVPAPRWGSPLPRSVVVSRIADRLLPPELTEEEETKVGESDDVDDADEGDGELLLRFDGACRKNPGPGGAGAALFKPSGPVVWTCSRYMPSSGETNNTAEYTALLLGTRAAADHGVTRLRIEGDSTCHPAGAWHIRHTQQAPEANAHCGQGGAGADGAGNASSHRQAGEWTAPAPAAAPPPATPHVAVGTDDPPSPADADDMGDIDDGEVYAAMSVGPDAVPHRRSRLRLRQLNEDEEEAAGKLVERLAARLAAKITDADDWEEAEGYITALPYALYDQLQPYSQTQHPAQPHSQRPQLHYPDVRPARRPEPHQGPAQAVTLDGQRQGGSRSRRRRGHSGGGMGRRRTRPPRVTRHHREYRLDEALDAMHAVQRSEPGNRKVVAKARRRVGRINSSISQQRLRHLFETSEKVCVESILATARSQREADEAAATPASTSAPPPDCVDVEEGTCPIPGESLHRFFTEVNTPVGAFDPMAPVGASFRAAMDRLPPATVDMALLTDGPSSHEIEDQVQRARDSSSPGLDGVGYDIFKLFTAQLLPALHAAFARCWQSKRVPQSWKVGVVRLLHKKGDRLDPSNWRPICLQQAIYKLYAGVLSRRFTRWLDVNSRHADEQKGFRAMNGCGEHNFLAAMLVDQARRKHQELHVVWYDFANAFGSVPHDLLWEALQRQGVPPEFVACSRGLYAGAAFTIGNAVDGTTAPIAL</sequence>
<feature type="region of interest" description="Disordered" evidence="1">
    <location>
        <begin position="1"/>
        <end position="44"/>
    </location>
</feature>
<feature type="region of interest" description="Disordered" evidence="1">
    <location>
        <begin position="924"/>
        <end position="995"/>
    </location>
</feature>
<dbReference type="SUPFAM" id="SSF53098">
    <property type="entry name" value="Ribonuclease H-like"/>
    <property type="match status" value="1"/>
</dbReference>
<reference evidence="4" key="1">
    <citation type="submission" date="2024-01" db="EMBL/GenBank/DDBJ databases">
        <authorList>
            <person name="Webb A."/>
        </authorList>
    </citation>
    <scope>NUCLEOTIDE SEQUENCE</scope>
    <source>
        <strain evidence="4">Pm1</strain>
    </source>
</reference>
<feature type="domain" description="RNase H type-1" evidence="3">
    <location>
        <begin position="696"/>
        <end position="764"/>
    </location>
</feature>
<feature type="compositionally biased region" description="Polar residues" evidence="1">
    <location>
        <begin position="130"/>
        <end position="141"/>
    </location>
</feature>
<dbReference type="GO" id="GO:0004523">
    <property type="term" value="F:RNA-DNA hybrid ribonuclease activity"/>
    <property type="evidence" value="ECO:0007669"/>
    <property type="project" value="InterPro"/>
</dbReference>
<feature type="domain" description="Reverse transcriptase" evidence="2">
    <location>
        <begin position="1208"/>
        <end position="1318"/>
    </location>
</feature>
<dbReference type="Pfam" id="PF00078">
    <property type="entry name" value="RVT_1"/>
    <property type="match status" value="1"/>
</dbReference>
<evidence type="ECO:0000259" key="2">
    <source>
        <dbReference type="Pfam" id="PF00078"/>
    </source>
</evidence>
<feature type="compositionally biased region" description="Acidic residues" evidence="1">
    <location>
        <begin position="668"/>
        <end position="685"/>
    </location>
</feature>
<dbReference type="EMBL" id="CAKLBY020000024">
    <property type="protein sequence ID" value="CAK7902384.1"/>
    <property type="molecule type" value="Genomic_DNA"/>
</dbReference>